<protein>
    <submittedName>
        <fullName evidence="14">KCNT1</fullName>
    </submittedName>
</protein>
<evidence type="ECO:0000256" key="1">
    <source>
        <dbReference type="ARBA" id="ARBA00004141"/>
    </source>
</evidence>
<proteinExistence type="predicted"/>
<gene>
    <name evidence="14" type="ORF">MCOR_46251</name>
</gene>
<dbReference type="GO" id="GO:0005228">
    <property type="term" value="F:intracellular sodium-activated potassium channel activity"/>
    <property type="evidence" value="ECO:0007669"/>
    <property type="project" value="TreeGrafter"/>
</dbReference>
<dbReference type="InterPro" id="IPR013099">
    <property type="entry name" value="K_chnl_dom"/>
</dbReference>
<evidence type="ECO:0000256" key="4">
    <source>
        <dbReference type="ARBA" id="ARBA00022692"/>
    </source>
</evidence>
<evidence type="ECO:0000256" key="3">
    <source>
        <dbReference type="ARBA" id="ARBA00022538"/>
    </source>
</evidence>
<evidence type="ECO:0000256" key="12">
    <source>
        <dbReference type="SAM" id="MobiDB-lite"/>
    </source>
</evidence>
<evidence type="ECO:0000313" key="15">
    <source>
        <dbReference type="Proteomes" id="UP000507470"/>
    </source>
</evidence>
<keyword evidence="7" id="KW-1133">Transmembrane helix</keyword>
<dbReference type="Pfam" id="PF22614">
    <property type="entry name" value="Slo-like_RCK"/>
    <property type="match status" value="2"/>
</dbReference>
<dbReference type="InterPro" id="IPR003148">
    <property type="entry name" value="RCK_N"/>
</dbReference>
<dbReference type="PROSITE" id="PS51201">
    <property type="entry name" value="RCK_N"/>
    <property type="match status" value="1"/>
</dbReference>
<dbReference type="SUPFAM" id="SSF53098">
    <property type="entry name" value="Ribonuclease H-like"/>
    <property type="match status" value="1"/>
</dbReference>
<keyword evidence="4" id="KW-0812">Transmembrane</keyword>
<evidence type="ECO:0000313" key="14">
    <source>
        <dbReference type="EMBL" id="CAC5413356.1"/>
    </source>
</evidence>
<feature type="region of interest" description="Disordered" evidence="12">
    <location>
        <begin position="1220"/>
        <end position="1239"/>
    </location>
</feature>
<dbReference type="GO" id="GO:0046983">
    <property type="term" value="F:protein dimerization activity"/>
    <property type="evidence" value="ECO:0007669"/>
    <property type="project" value="InterPro"/>
</dbReference>
<dbReference type="Pfam" id="PF03493">
    <property type="entry name" value="BK_channel_a"/>
    <property type="match status" value="1"/>
</dbReference>
<accession>A0A6J8DZS6</accession>
<dbReference type="FunFam" id="3.40.50.720:FF:000011">
    <property type="entry name" value="Potassium channel subfamily T member 1"/>
    <property type="match status" value="1"/>
</dbReference>
<dbReference type="GO" id="GO:0015271">
    <property type="term" value="F:outward rectifier potassium channel activity"/>
    <property type="evidence" value="ECO:0007669"/>
    <property type="project" value="TreeGrafter"/>
</dbReference>
<keyword evidence="5" id="KW-0631">Potassium channel</keyword>
<comment type="subcellular location">
    <subcellularLocation>
        <location evidence="1">Membrane</location>
        <topology evidence="1">Multi-pass membrane protein</topology>
    </subcellularLocation>
</comment>
<keyword evidence="10" id="KW-0407">Ion channel</keyword>
<feature type="domain" description="RCK N-terminal" evidence="13">
    <location>
        <begin position="915"/>
        <end position="1051"/>
    </location>
</feature>
<dbReference type="InterPro" id="IPR008906">
    <property type="entry name" value="HATC_C_dom"/>
</dbReference>
<dbReference type="OrthoDB" id="257992at2759"/>
<dbReference type="Gene3D" id="1.10.287.70">
    <property type="match status" value="1"/>
</dbReference>
<evidence type="ECO:0000256" key="8">
    <source>
        <dbReference type="ARBA" id="ARBA00023065"/>
    </source>
</evidence>
<evidence type="ECO:0000256" key="9">
    <source>
        <dbReference type="ARBA" id="ARBA00023136"/>
    </source>
</evidence>
<evidence type="ECO:0000256" key="7">
    <source>
        <dbReference type="ARBA" id="ARBA00022989"/>
    </source>
</evidence>
<dbReference type="InterPro" id="IPR012337">
    <property type="entry name" value="RNaseH-like_sf"/>
</dbReference>
<dbReference type="Pfam" id="PF07885">
    <property type="entry name" value="Ion_trans_2"/>
    <property type="match status" value="1"/>
</dbReference>
<keyword evidence="6" id="KW-0630">Potassium</keyword>
<dbReference type="InterPro" id="IPR047871">
    <property type="entry name" value="K_chnl_Slo-like"/>
</dbReference>
<keyword evidence="15" id="KW-1185">Reference proteome</keyword>
<dbReference type="Proteomes" id="UP000507470">
    <property type="component" value="Unassembled WGS sequence"/>
</dbReference>
<dbReference type="Gene3D" id="3.40.50.720">
    <property type="entry name" value="NAD(P)-binding Rossmann-like Domain"/>
    <property type="match status" value="1"/>
</dbReference>
<reference evidence="14 15" key="1">
    <citation type="submission" date="2020-06" db="EMBL/GenBank/DDBJ databases">
        <authorList>
            <person name="Li R."/>
            <person name="Bekaert M."/>
        </authorList>
    </citation>
    <scope>NUCLEOTIDE SEQUENCE [LARGE SCALE GENOMIC DNA]</scope>
    <source>
        <strain evidence="15">wild</strain>
    </source>
</reference>
<evidence type="ECO:0000256" key="5">
    <source>
        <dbReference type="ARBA" id="ARBA00022826"/>
    </source>
</evidence>
<comment type="catalytic activity">
    <reaction evidence="11">
        <text>K(+)(in) = K(+)(out)</text>
        <dbReference type="Rhea" id="RHEA:29463"/>
        <dbReference type="ChEBI" id="CHEBI:29103"/>
    </reaction>
</comment>
<dbReference type="PANTHER" id="PTHR10027">
    <property type="entry name" value="CALCIUM-ACTIVATED POTASSIUM CHANNEL ALPHA CHAIN"/>
    <property type="match status" value="1"/>
</dbReference>
<sequence length="1424" mass="163144">MSNPWIYHHKYSNEHSQNMNNRKRRSPHRNSGVLKLSATSDNIPPPPKVRVEFFTNEKSLKEKLQLYFIKNQRSSLRIRIFNLLIKLLSCVLYLVRVGFDSVEICNDNESASANASSQCHRLIDPSEFRHNPVINWNHILFVNRDDVLWAVQVSVACISLAETILVQYLSYKVGSCFSWEETILVQYLSYKEETILFQYLSYKVGSCFSLAETILVQYLSYKGNILQQIISVEFILELINTVPFFVTMVSPELRNLFIPVFFNCWLAKSALQNMFNDLHRVMMKAHSALAQQLMILCATILCLVFTRRTKTTHIVTQALAPHWDNKVTDMCKEEKFAVMIDESNDKGDNKKLNILVRVYNTTLQKIATHFVGIPTCNIGNSDSIFRCLDKVFSEKGIPWSNCVGYSSDNCNVMIGKNNSVLTRVQEKSQNVFNVGCVCHLANICAQKAVKTLPLPVDELLIDVFFHFYHSSKRKEEYNSFLDFTDTEPMKLLKHCGTRWLSLERCVRRLLQQWPALKSYFQSHAESEKPGRIMRCAEFLANDEMWLYYAFLDFILPVLNDFNVMFQAGESMVGFLHTEMVRLLRKLMARFVSIKVITSQQDITKIDFQSTENQHDNERIAIGWTAREFLSDHEELSPVVVNRFFSSVRQFYCTTVSTMIAKFPFKDKVLQTIAYLNPDTRQNVSPEDVASLSDRFLSLSPDQKSQLEDQASDYILSPKSDLPPYDKENTTMNQFWQSMAQRKIPSGQPQFDLLFQLSKVMLTIPHSNADTERTFSMLKKIQTDSRDNLESKTIHSLLSIKINNYTDCYLYKPEPSLVKAAKSACTSYHVCGIQHLQRGGNQQFNLVDSIWFVVVTFSTVGYGDIYPDIWISQMYMIIMIGAALIVLPTQIENLGYTWLERQKQGGAYSSHRAQTEKHVVVVATTLQSDTIMDFLHEFYAHPALQSYFVVLLSPCELDPTMKMLLQVPIWSQRVIYIQGSAVKDTDLIRCRVQDALACFILAARNYVDKGAADQHTILRSWAIKDFAPDCPQYVQIFRPENKFHVKFAEHVVCEDEFKYALLANNCLCAATSTLVTLLIHTSRGQEGQTSSEEWQQLYGERSGNEIYSIKLEDSTKFFREYEGKSFTYASFHAHRRFGVSLVGVQQDLPDATIQLNPGPRHIMKKSDICFYMNITKEENTQTFHVTHSVEDITAKGDTVSLPDATKQVSKVASVVANVGPSMDMKKNQSTSQSSPADLARVPSRRLHLDLPKGLTSRNLQKRPSIAPVPAMLEANDIRLQLCSSDVESDEEDDIVFADEEKETDRFPDYIRGFPPVTPYIGTSPTLCHLMEEKREFCCLRLNKTCDHCNYSNANEYNWHNRTIILAADNASNGIYNFIVPLRSHARPKSAINPIVLLLEKDPASTFLETICHFPMVYWMKGSIEW</sequence>
<keyword evidence="3" id="KW-0633">Potassium transport</keyword>
<evidence type="ECO:0000256" key="10">
    <source>
        <dbReference type="ARBA" id="ARBA00023303"/>
    </source>
</evidence>
<evidence type="ECO:0000259" key="13">
    <source>
        <dbReference type="PROSITE" id="PS51201"/>
    </source>
</evidence>
<dbReference type="Pfam" id="PF05699">
    <property type="entry name" value="Dimer_Tnp_hAT"/>
    <property type="match status" value="1"/>
</dbReference>
<keyword evidence="2" id="KW-0813">Transport</keyword>
<dbReference type="SUPFAM" id="SSF81324">
    <property type="entry name" value="Voltage-gated potassium channels"/>
    <property type="match status" value="1"/>
</dbReference>
<dbReference type="PANTHER" id="PTHR10027:SF10">
    <property type="entry name" value="SLOWPOKE 2, ISOFORM D"/>
    <property type="match status" value="1"/>
</dbReference>
<evidence type="ECO:0000256" key="11">
    <source>
        <dbReference type="ARBA" id="ARBA00034430"/>
    </source>
</evidence>
<keyword evidence="8" id="KW-0406">Ion transport</keyword>
<organism evidence="14 15">
    <name type="scientific">Mytilus coruscus</name>
    <name type="common">Sea mussel</name>
    <dbReference type="NCBI Taxonomy" id="42192"/>
    <lineage>
        <taxon>Eukaryota</taxon>
        <taxon>Metazoa</taxon>
        <taxon>Spiralia</taxon>
        <taxon>Lophotrochozoa</taxon>
        <taxon>Mollusca</taxon>
        <taxon>Bivalvia</taxon>
        <taxon>Autobranchia</taxon>
        <taxon>Pteriomorphia</taxon>
        <taxon>Mytilida</taxon>
        <taxon>Mytiloidea</taxon>
        <taxon>Mytilidae</taxon>
        <taxon>Mytilinae</taxon>
        <taxon>Mytilus</taxon>
    </lineage>
</organism>
<keyword evidence="9" id="KW-0472">Membrane</keyword>
<evidence type="ECO:0000256" key="2">
    <source>
        <dbReference type="ARBA" id="ARBA00022448"/>
    </source>
</evidence>
<feature type="region of interest" description="Disordered" evidence="12">
    <location>
        <begin position="12"/>
        <end position="40"/>
    </location>
</feature>
<dbReference type="EMBL" id="CACVKT020008133">
    <property type="protein sequence ID" value="CAC5413356.1"/>
    <property type="molecule type" value="Genomic_DNA"/>
</dbReference>
<evidence type="ECO:0000256" key="6">
    <source>
        <dbReference type="ARBA" id="ARBA00022958"/>
    </source>
</evidence>
<dbReference type="InterPro" id="IPR003929">
    <property type="entry name" value="K_chnl_BK_asu"/>
</dbReference>
<dbReference type="GO" id="GO:0005886">
    <property type="term" value="C:plasma membrane"/>
    <property type="evidence" value="ECO:0007669"/>
    <property type="project" value="TreeGrafter"/>
</dbReference>
<name>A0A6J8DZS6_MYTCO</name>